<dbReference type="RefSeq" id="WP_268051408.1">
    <property type="nucleotide sequence ID" value="NZ_JAPQES010000007.1"/>
</dbReference>
<gene>
    <name evidence="1" type="ORF">OXH55_17470</name>
</gene>
<evidence type="ECO:0008006" key="3">
    <source>
        <dbReference type="Google" id="ProtNLM"/>
    </source>
</evidence>
<sequence length="49" mass="5744">MAEDKNQFRCPQCNKLLFMYEVKGSLKIEIKCNRCRRVSTLIVKGGEHQ</sequence>
<proteinExistence type="predicted"/>
<name>A0ABT4CTL8_9CLOT</name>
<reference evidence="1" key="1">
    <citation type="submission" date="2022-12" db="EMBL/GenBank/DDBJ databases">
        <authorList>
            <person name="Wang J."/>
        </authorList>
    </citation>
    <scope>NUCLEOTIDE SEQUENCE</scope>
    <source>
        <strain evidence="1">HY-42-06</strain>
    </source>
</reference>
<protein>
    <recommendedName>
        <fullName evidence="3">Com family DNA-binding transcriptional regulator</fullName>
    </recommendedName>
</protein>
<organism evidence="1 2">
    <name type="scientific">Clostridium ganghwense</name>
    <dbReference type="NCBI Taxonomy" id="312089"/>
    <lineage>
        <taxon>Bacteria</taxon>
        <taxon>Bacillati</taxon>
        <taxon>Bacillota</taxon>
        <taxon>Clostridia</taxon>
        <taxon>Eubacteriales</taxon>
        <taxon>Clostridiaceae</taxon>
        <taxon>Clostridium</taxon>
    </lineage>
</organism>
<keyword evidence="2" id="KW-1185">Reference proteome</keyword>
<accession>A0ABT4CTL8</accession>
<dbReference type="EMBL" id="JAPQES010000007">
    <property type="protein sequence ID" value="MCY6372420.1"/>
    <property type="molecule type" value="Genomic_DNA"/>
</dbReference>
<comment type="caution">
    <text evidence="1">The sequence shown here is derived from an EMBL/GenBank/DDBJ whole genome shotgun (WGS) entry which is preliminary data.</text>
</comment>
<dbReference type="Proteomes" id="UP001079657">
    <property type="component" value="Unassembled WGS sequence"/>
</dbReference>
<evidence type="ECO:0000313" key="1">
    <source>
        <dbReference type="EMBL" id="MCY6372420.1"/>
    </source>
</evidence>
<evidence type="ECO:0000313" key="2">
    <source>
        <dbReference type="Proteomes" id="UP001079657"/>
    </source>
</evidence>